<dbReference type="Proteomes" id="UP000185934">
    <property type="component" value="Chromosome"/>
</dbReference>
<feature type="transmembrane region" description="Helical" evidence="1">
    <location>
        <begin position="31"/>
        <end position="47"/>
    </location>
</feature>
<feature type="transmembrane region" description="Helical" evidence="1">
    <location>
        <begin position="54"/>
        <end position="76"/>
    </location>
</feature>
<accession>A0A1P8F755</accession>
<keyword evidence="1" id="KW-0472">Membrane</keyword>
<dbReference type="EMBL" id="CP018258">
    <property type="protein sequence ID" value="APV44316.1"/>
    <property type="molecule type" value="Genomic_DNA"/>
</dbReference>
<organism evidence="2 3">
    <name type="scientific">Dehalogenimonas formicexedens</name>
    <dbReference type="NCBI Taxonomy" id="1839801"/>
    <lineage>
        <taxon>Bacteria</taxon>
        <taxon>Bacillati</taxon>
        <taxon>Chloroflexota</taxon>
        <taxon>Dehalococcoidia</taxon>
        <taxon>Dehalococcoidales</taxon>
        <taxon>Dehalococcoidaceae</taxon>
        <taxon>Dehalogenimonas</taxon>
    </lineage>
</organism>
<dbReference type="KEGG" id="dfo:Dform_00975"/>
<keyword evidence="1" id="KW-1133">Transmembrane helix</keyword>
<evidence type="ECO:0000313" key="3">
    <source>
        <dbReference type="Proteomes" id="UP000185934"/>
    </source>
</evidence>
<sequence>MGILSMSLGIVSLFLLGIGTATDTRLMVVLTAVPAIGGIFSGLAGLARKQKRAAAWGGVAGSSIALVAGAIIYGIGHNL</sequence>
<protein>
    <submittedName>
        <fullName evidence="2">Uncharacterized protein</fullName>
    </submittedName>
</protein>
<dbReference type="RefSeq" id="WP_076004013.1">
    <property type="nucleotide sequence ID" value="NZ_CP018258.1"/>
</dbReference>
<name>A0A1P8F755_9CHLR</name>
<evidence type="ECO:0000256" key="1">
    <source>
        <dbReference type="SAM" id="Phobius"/>
    </source>
</evidence>
<keyword evidence="3" id="KW-1185">Reference proteome</keyword>
<keyword evidence="1" id="KW-0812">Transmembrane</keyword>
<dbReference type="AlphaFoldDB" id="A0A1P8F755"/>
<proteinExistence type="predicted"/>
<evidence type="ECO:0000313" key="2">
    <source>
        <dbReference type="EMBL" id="APV44316.1"/>
    </source>
</evidence>
<dbReference type="STRING" id="1839801.Dform_00975"/>
<reference evidence="3" key="1">
    <citation type="submission" date="2016-11" db="EMBL/GenBank/DDBJ databases">
        <title>Dehalogenimonas formicexedens sp. nov., a chlorinated alkane respiring bacterium isolated from contaminated groundwater.</title>
        <authorList>
            <person name="Key T.A."/>
            <person name="Bowman K.S."/>
            <person name="Lee I."/>
            <person name="Chun J."/>
            <person name="Albuquerque L."/>
            <person name="da Costa M.S."/>
            <person name="Rainey F.A."/>
            <person name="Moe W.M."/>
        </authorList>
    </citation>
    <scope>NUCLEOTIDE SEQUENCE [LARGE SCALE GENOMIC DNA]</scope>
    <source>
        <strain evidence="3">NSZ-14</strain>
    </source>
</reference>
<gene>
    <name evidence="2" type="ORF">Dform_00975</name>
</gene>